<name>A0AAV9VE54_9PEZI</name>
<dbReference type="Proteomes" id="UP001375240">
    <property type="component" value="Unassembled WGS sequence"/>
</dbReference>
<dbReference type="EMBL" id="JAVHNQ010000001">
    <property type="protein sequence ID" value="KAK6359017.1"/>
    <property type="molecule type" value="Genomic_DNA"/>
</dbReference>
<protein>
    <recommendedName>
        <fullName evidence="3">Fucose-specific lectin</fullName>
    </recommendedName>
</protein>
<dbReference type="AlphaFoldDB" id="A0AAV9VE54"/>
<dbReference type="Gene3D" id="2.120.10.70">
    <property type="entry name" value="Fucose-specific lectin"/>
    <property type="match status" value="1"/>
</dbReference>
<evidence type="ECO:0000313" key="2">
    <source>
        <dbReference type="Proteomes" id="UP001375240"/>
    </source>
</evidence>
<proteinExistence type="predicted"/>
<organism evidence="1 2">
    <name type="scientific">Orbilia brochopaga</name>
    <dbReference type="NCBI Taxonomy" id="3140254"/>
    <lineage>
        <taxon>Eukaryota</taxon>
        <taxon>Fungi</taxon>
        <taxon>Dikarya</taxon>
        <taxon>Ascomycota</taxon>
        <taxon>Pezizomycotina</taxon>
        <taxon>Orbiliomycetes</taxon>
        <taxon>Orbiliales</taxon>
        <taxon>Orbiliaceae</taxon>
        <taxon>Orbilia</taxon>
    </lineage>
</organism>
<accession>A0AAV9VE54</accession>
<evidence type="ECO:0008006" key="3">
    <source>
        <dbReference type="Google" id="ProtNLM"/>
    </source>
</evidence>
<keyword evidence="2" id="KW-1185">Reference proteome</keyword>
<gene>
    <name evidence="1" type="ORF">TWF696_000189</name>
</gene>
<reference evidence="1 2" key="1">
    <citation type="submission" date="2019-10" db="EMBL/GenBank/DDBJ databases">
        <authorList>
            <person name="Palmer J.M."/>
        </authorList>
    </citation>
    <scope>NUCLEOTIDE SEQUENCE [LARGE SCALE GENOMIC DNA]</scope>
    <source>
        <strain evidence="1 2">TWF696</strain>
    </source>
</reference>
<sequence length="340" mass="36787">MKRADLPSGETAYPIKAAVIGTKGNWIRFFFSTTNGKVYMGSWDAVTYPTSYTYTELLPAGSAKANTPLAATAWDVNTTVGYGFNFADDRKRARLFYLSPGGKIRERIYAHTAWSAGPLNALNVQARSTYGMSAVSFFRDDVENVRLYFATPQGKLQEYCWGAFGNEAWSKCVSFSEVLQNKSPISFLDTRTWSDQNPKLVGFIGANNQIHDITWDAGWSAGSLASPLSDSSGMTNGGYSFSAAAWKVDVGTPIVTVFWCGDGGSGGSLGTLYRASYTSGALAAPTAIAFQQEPHSYVLAVAATNGVPSHDNHLFAWGDSTGTPTFVHYRLSGDHDELNL</sequence>
<comment type="caution">
    <text evidence="1">The sequence shown here is derived from an EMBL/GenBank/DDBJ whole genome shotgun (WGS) entry which is preliminary data.</text>
</comment>
<evidence type="ECO:0000313" key="1">
    <source>
        <dbReference type="EMBL" id="KAK6359017.1"/>
    </source>
</evidence>
<dbReference type="SUPFAM" id="SSF89372">
    <property type="entry name" value="Fucose-specific lectin"/>
    <property type="match status" value="1"/>
</dbReference>